<name>A0A9W8H4M8_9FUNG</name>
<dbReference type="InterPro" id="IPR001680">
    <property type="entry name" value="WD40_rpt"/>
</dbReference>
<feature type="domain" description="EIPR1-like beta-propeller" evidence="5">
    <location>
        <begin position="7"/>
        <end position="269"/>
    </location>
</feature>
<dbReference type="Proteomes" id="UP001140011">
    <property type="component" value="Unassembled WGS sequence"/>
</dbReference>
<dbReference type="OrthoDB" id="427795at2759"/>
<evidence type="ECO:0000313" key="7">
    <source>
        <dbReference type="Proteomes" id="UP001140011"/>
    </source>
</evidence>
<comment type="caution">
    <text evidence="6">The sequence shown here is derived from an EMBL/GenBank/DDBJ whole genome shotgun (WGS) entry which is preliminary data.</text>
</comment>
<dbReference type="Gene3D" id="2.130.10.10">
    <property type="entry name" value="YVTN repeat-like/Quinoprotein amine dehydrogenase"/>
    <property type="match status" value="1"/>
</dbReference>
<gene>
    <name evidence="6" type="ORF">GGI19_001261</name>
</gene>
<dbReference type="Pfam" id="PF00400">
    <property type="entry name" value="WD40"/>
    <property type="match status" value="1"/>
</dbReference>
<evidence type="ECO:0000256" key="1">
    <source>
        <dbReference type="ARBA" id="ARBA00005672"/>
    </source>
</evidence>
<dbReference type="PANTHER" id="PTHR14205">
    <property type="entry name" value="WD-REPEAT PROTEIN"/>
    <property type="match status" value="1"/>
</dbReference>
<dbReference type="GO" id="GO:0016567">
    <property type="term" value="P:protein ubiquitination"/>
    <property type="evidence" value="ECO:0007669"/>
    <property type="project" value="TreeGrafter"/>
</dbReference>
<evidence type="ECO:0000256" key="3">
    <source>
        <dbReference type="ARBA" id="ARBA00022737"/>
    </source>
</evidence>
<evidence type="ECO:0000259" key="5">
    <source>
        <dbReference type="Pfam" id="PF23609"/>
    </source>
</evidence>
<keyword evidence="7" id="KW-1185">Reference proteome</keyword>
<dbReference type="InterPro" id="IPR019775">
    <property type="entry name" value="WD40_repeat_CS"/>
</dbReference>
<keyword evidence="3" id="KW-0677">Repeat</keyword>
<accession>A0A9W8H4M8</accession>
<dbReference type="EMBL" id="JANBUH010000042">
    <property type="protein sequence ID" value="KAJ2755923.1"/>
    <property type="molecule type" value="Genomic_DNA"/>
</dbReference>
<dbReference type="AlphaFoldDB" id="A0A9W8H4M8"/>
<sequence>MTDARGTSHVYGIDRHTLCLTSLPTTNSTHSLFALGTLGVHEPGEIHIVNLNTDDDEVLHNTVFTHTTGIRSLSAWDEHELMVVSTEGTVELVALPQEGEGETRVVAKLEQPGRANRVVCHPQAAIKQAAVVTPGAGISVWDMARVLCTQSLALDDVETSAWHPTASSILATSDTHGGLRTWDLRTATASVSIDCAHAGRIRALDYNPNLPYHLASGGSDGVLRIWDLRQPLAPLISASNHTHWICALHYNPFHDQLILSAGSDALVNLESAVSVSSARAADTHSDDSMRPTDGLVMQYDDHESSVYAIQWSATDPWVFASLSFDGRLVINTVPREEKYKILL</sequence>
<comment type="similarity">
    <text evidence="1">Belongs to the WD repeat EIPR1 family.</text>
</comment>
<feature type="repeat" description="WD" evidence="4">
    <location>
        <begin position="194"/>
        <end position="229"/>
    </location>
</feature>
<protein>
    <recommendedName>
        <fullName evidence="5">EIPR1-like beta-propeller domain-containing protein</fullName>
    </recommendedName>
</protein>
<dbReference type="InterPro" id="IPR040323">
    <property type="entry name" value="EIPR1"/>
</dbReference>
<dbReference type="PROSITE" id="PS50294">
    <property type="entry name" value="WD_REPEATS_REGION"/>
    <property type="match status" value="1"/>
</dbReference>
<proteinExistence type="inferred from homology"/>
<dbReference type="PROSITE" id="PS50082">
    <property type="entry name" value="WD_REPEATS_2"/>
    <property type="match status" value="1"/>
</dbReference>
<dbReference type="SUPFAM" id="SSF50978">
    <property type="entry name" value="WD40 repeat-like"/>
    <property type="match status" value="1"/>
</dbReference>
<dbReference type="Pfam" id="PF23609">
    <property type="entry name" value="Beta-prop_EIPR1"/>
    <property type="match status" value="1"/>
</dbReference>
<evidence type="ECO:0000256" key="2">
    <source>
        <dbReference type="ARBA" id="ARBA00022574"/>
    </source>
</evidence>
<evidence type="ECO:0000313" key="6">
    <source>
        <dbReference type="EMBL" id="KAJ2755923.1"/>
    </source>
</evidence>
<dbReference type="InterPro" id="IPR059104">
    <property type="entry name" value="Beta-prop_EIPR1-like"/>
</dbReference>
<dbReference type="InterPro" id="IPR036322">
    <property type="entry name" value="WD40_repeat_dom_sf"/>
</dbReference>
<keyword evidence="2 4" id="KW-0853">WD repeat</keyword>
<dbReference type="InterPro" id="IPR015943">
    <property type="entry name" value="WD40/YVTN_repeat-like_dom_sf"/>
</dbReference>
<organism evidence="6 7">
    <name type="scientific">Coemansia pectinata</name>
    <dbReference type="NCBI Taxonomy" id="1052879"/>
    <lineage>
        <taxon>Eukaryota</taxon>
        <taxon>Fungi</taxon>
        <taxon>Fungi incertae sedis</taxon>
        <taxon>Zoopagomycota</taxon>
        <taxon>Kickxellomycotina</taxon>
        <taxon>Kickxellomycetes</taxon>
        <taxon>Kickxellales</taxon>
        <taxon>Kickxellaceae</taxon>
        <taxon>Coemansia</taxon>
    </lineage>
</organism>
<dbReference type="PROSITE" id="PS00678">
    <property type="entry name" value="WD_REPEATS_1"/>
    <property type="match status" value="1"/>
</dbReference>
<evidence type="ECO:0000256" key="4">
    <source>
        <dbReference type="PROSITE-ProRule" id="PRU00221"/>
    </source>
</evidence>
<dbReference type="PANTHER" id="PTHR14205:SF15">
    <property type="entry name" value="EARP AND GARP COMPLEX-INTERACTING PROTEIN 1"/>
    <property type="match status" value="1"/>
</dbReference>
<dbReference type="SMART" id="SM00320">
    <property type="entry name" value="WD40"/>
    <property type="match status" value="5"/>
</dbReference>
<reference evidence="6" key="1">
    <citation type="submission" date="2022-07" db="EMBL/GenBank/DDBJ databases">
        <title>Phylogenomic reconstructions and comparative analyses of Kickxellomycotina fungi.</title>
        <authorList>
            <person name="Reynolds N.K."/>
            <person name="Stajich J.E."/>
            <person name="Barry K."/>
            <person name="Grigoriev I.V."/>
            <person name="Crous P."/>
            <person name="Smith M.E."/>
        </authorList>
    </citation>
    <scope>NUCLEOTIDE SEQUENCE</scope>
    <source>
        <strain evidence="6">BCRC 34297</strain>
    </source>
</reference>